<sequence length="250" mass="25822">MADDIRPDVRDLLPAYALDAVDDLERRAVERLLESDPDARRELDEFRDVVAAFAVEQAPPASVRDSVLARVADTPQVSATPRAGSASGVTPLRAAQHSAGGRARVRWGLVAAAAAAVVAVGVPTTVAVRATQEQQRLEAQADTVDRMLADPSATIVRSDVTGGGEASVLVAGDDFLFRASDLPDAGDDSDYQLWVVDAEGAATSAGVLSADGGSVEQLVEDVPGTAVAMTVEPEGGSQQPTTEPIVVLGA</sequence>
<keyword evidence="5" id="KW-1133">Transmembrane helix</keyword>
<keyword evidence="6" id="KW-0805">Transcription regulation</keyword>
<evidence type="ECO:0000256" key="10">
    <source>
        <dbReference type="ARBA" id="ARBA00030803"/>
    </source>
</evidence>
<dbReference type="InterPro" id="IPR051474">
    <property type="entry name" value="Anti-sigma-K/W_factor"/>
</dbReference>
<evidence type="ECO:0000256" key="1">
    <source>
        <dbReference type="ARBA" id="ARBA00004167"/>
    </source>
</evidence>
<dbReference type="InterPro" id="IPR018764">
    <property type="entry name" value="RskA_C"/>
</dbReference>
<dbReference type="GO" id="GO:0005886">
    <property type="term" value="C:plasma membrane"/>
    <property type="evidence" value="ECO:0007669"/>
    <property type="project" value="UniProtKB-SubCell"/>
</dbReference>
<evidence type="ECO:0000256" key="8">
    <source>
        <dbReference type="ARBA" id="ARBA00023163"/>
    </source>
</evidence>
<dbReference type="PANTHER" id="PTHR37461:SF1">
    <property type="entry name" value="ANTI-SIGMA-K FACTOR RSKA"/>
    <property type="match status" value="1"/>
</dbReference>
<evidence type="ECO:0000313" key="13">
    <source>
        <dbReference type="EMBL" id="MBD8079748.1"/>
    </source>
</evidence>
<dbReference type="GO" id="GO:0016989">
    <property type="term" value="F:sigma factor antagonist activity"/>
    <property type="evidence" value="ECO:0007669"/>
    <property type="project" value="TreeGrafter"/>
</dbReference>
<feature type="domain" description="Anti-sigma K factor RskA C-terminal" evidence="11">
    <location>
        <begin position="110"/>
        <end position="245"/>
    </location>
</feature>
<evidence type="ECO:0000313" key="14">
    <source>
        <dbReference type="Proteomes" id="UP000610846"/>
    </source>
</evidence>
<dbReference type="InterPro" id="IPR053877">
    <property type="entry name" value="RskA_N"/>
</dbReference>
<reference evidence="13" key="1">
    <citation type="journal article" date="2018" name="Curr. Microbiol.">
        <title>Cellulosimicrobium arenosum sp. nov., Isolated from Marine Sediment Sand.</title>
        <authorList>
            <person name="Oh M."/>
            <person name="Kim J.H."/>
            <person name="Yoon J.H."/>
            <person name="Schumann P."/>
            <person name="Kim W."/>
        </authorList>
    </citation>
    <scope>NUCLEOTIDE SEQUENCE</scope>
    <source>
        <strain evidence="13">KCTC 49039</strain>
    </source>
</reference>
<dbReference type="Pfam" id="PF22618">
    <property type="entry name" value="RskA_N"/>
    <property type="match status" value="1"/>
</dbReference>
<accession>A0A927J0R7</accession>
<evidence type="ECO:0000256" key="7">
    <source>
        <dbReference type="ARBA" id="ARBA00023136"/>
    </source>
</evidence>
<evidence type="ECO:0000256" key="3">
    <source>
        <dbReference type="ARBA" id="ARBA00022475"/>
    </source>
</evidence>
<dbReference type="PANTHER" id="PTHR37461">
    <property type="entry name" value="ANTI-SIGMA-K FACTOR RSKA"/>
    <property type="match status" value="1"/>
</dbReference>
<evidence type="ECO:0000256" key="4">
    <source>
        <dbReference type="ARBA" id="ARBA00022692"/>
    </source>
</evidence>
<dbReference type="AlphaFoldDB" id="A0A927J0R7"/>
<protein>
    <recommendedName>
        <fullName evidence="10">Regulator of SigK</fullName>
    </recommendedName>
    <alternativeName>
        <fullName evidence="9">Sigma-K anti-sigma factor RskA</fullName>
    </alternativeName>
</protein>
<organism evidence="13 14">
    <name type="scientific">Cellulosimicrobium arenosum</name>
    <dbReference type="NCBI Taxonomy" id="2708133"/>
    <lineage>
        <taxon>Bacteria</taxon>
        <taxon>Bacillati</taxon>
        <taxon>Actinomycetota</taxon>
        <taxon>Actinomycetes</taxon>
        <taxon>Micrococcales</taxon>
        <taxon>Promicromonosporaceae</taxon>
        <taxon>Cellulosimicrobium</taxon>
    </lineage>
</organism>
<evidence type="ECO:0000256" key="6">
    <source>
        <dbReference type="ARBA" id="ARBA00023015"/>
    </source>
</evidence>
<reference evidence="13" key="2">
    <citation type="submission" date="2020-09" db="EMBL/GenBank/DDBJ databases">
        <authorList>
            <person name="Yu Y."/>
        </authorList>
    </citation>
    <scope>NUCLEOTIDE SEQUENCE</scope>
    <source>
        <strain evidence="13">KCTC 49039</strain>
    </source>
</reference>
<dbReference type="EMBL" id="JACYHB010000009">
    <property type="protein sequence ID" value="MBD8079748.1"/>
    <property type="molecule type" value="Genomic_DNA"/>
</dbReference>
<evidence type="ECO:0000256" key="9">
    <source>
        <dbReference type="ARBA" id="ARBA00029829"/>
    </source>
</evidence>
<evidence type="ECO:0000259" key="11">
    <source>
        <dbReference type="Pfam" id="PF10099"/>
    </source>
</evidence>
<keyword evidence="8" id="KW-0804">Transcription</keyword>
<comment type="caution">
    <text evidence="13">The sequence shown here is derived from an EMBL/GenBank/DDBJ whole genome shotgun (WGS) entry which is preliminary data.</text>
</comment>
<dbReference type="GO" id="GO:0006417">
    <property type="term" value="P:regulation of translation"/>
    <property type="evidence" value="ECO:0007669"/>
    <property type="project" value="TreeGrafter"/>
</dbReference>
<name>A0A927J0R7_9MICO</name>
<comment type="subcellular location">
    <subcellularLocation>
        <location evidence="2">Cell membrane</location>
    </subcellularLocation>
    <subcellularLocation>
        <location evidence="1">Membrane</location>
        <topology evidence="1">Single-pass membrane protein</topology>
    </subcellularLocation>
</comment>
<dbReference type="Pfam" id="PF10099">
    <property type="entry name" value="RskA_C"/>
    <property type="match status" value="1"/>
</dbReference>
<dbReference type="Gene3D" id="1.10.10.1320">
    <property type="entry name" value="Anti-sigma factor, zinc-finger domain"/>
    <property type="match status" value="1"/>
</dbReference>
<gene>
    <name evidence="13" type="ORF">IF651_11845</name>
</gene>
<feature type="domain" description="Anti-sigma-K factor RskA N-terminal" evidence="12">
    <location>
        <begin position="11"/>
        <end position="52"/>
    </location>
</feature>
<evidence type="ECO:0000259" key="12">
    <source>
        <dbReference type="Pfam" id="PF22618"/>
    </source>
</evidence>
<proteinExistence type="predicted"/>
<dbReference type="Proteomes" id="UP000610846">
    <property type="component" value="Unassembled WGS sequence"/>
</dbReference>
<evidence type="ECO:0000256" key="5">
    <source>
        <dbReference type="ARBA" id="ARBA00022989"/>
    </source>
</evidence>
<keyword evidence="4" id="KW-0812">Transmembrane</keyword>
<keyword evidence="7" id="KW-0472">Membrane</keyword>
<keyword evidence="3" id="KW-1003">Cell membrane</keyword>
<keyword evidence="14" id="KW-1185">Reference proteome</keyword>
<evidence type="ECO:0000256" key="2">
    <source>
        <dbReference type="ARBA" id="ARBA00004236"/>
    </source>
</evidence>
<dbReference type="RefSeq" id="WP_191829329.1">
    <property type="nucleotide sequence ID" value="NZ_JACYHB010000009.1"/>
</dbReference>
<dbReference type="InterPro" id="IPR041916">
    <property type="entry name" value="Anti_sigma_zinc_sf"/>
</dbReference>